<feature type="domain" description="DUF4346" evidence="1">
    <location>
        <begin position="404"/>
        <end position="474"/>
    </location>
</feature>
<evidence type="ECO:0000313" key="2">
    <source>
        <dbReference type="EMBL" id="WFN36205.1"/>
    </source>
</evidence>
<dbReference type="InterPro" id="IPR005236">
    <property type="entry name" value="Dihydropt_synth"/>
</dbReference>
<dbReference type="InterPro" id="IPR011005">
    <property type="entry name" value="Dihydropteroate_synth-like_sf"/>
</dbReference>
<gene>
    <name evidence="2" type="ORF">L1994_08620</name>
</gene>
<organism evidence="2 3">
    <name type="scientific">Methanomicrobium antiquum</name>
    <dbReference type="NCBI Taxonomy" id="487686"/>
    <lineage>
        <taxon>Archaea</taxon>
        <taxon>Methanobacteriati</taxon>
        <taxon>Methanobacteriota</taxon>
        <taxon>Stenosarchaea group</taxon>
        <taxon>Methanomicrobia</taxon>
        <taxon>Methanomicrobiales</taxon>
        <taxon>Methanomicrobiaceae</taxon>
        <taxon>Methanomicrobium</taxon>
    </lineage>
</organism>
<evidence type="ECO:0000313" key="3">
    <source>
        <dbReference type="Proteomes" id="UP001218895"/>
    </source>
</evidence>
<accession>A0AAF0JM68</accession>
<dbReference type="RefSeq" id="WP_278099044.1">
    <property type="nucleotide sequence ID" value="NZ_CP091092.1"/>
</dbReference>
<dbReference type="Gene3D" id="3.20.20.20">
    <property type="entry name" value="Dihydropteroate synthase-like"/>
    <property type="match status" value="1"/>
</dbReference>
<evidence type="ECO:0000259" key="1">
    <source>
        <dbReference type="Pfam" id="PF14251"/>
    </source>
</evidence>
<dbReference type="KEGG" id="manq:L1994_08620"/>
<protein>
    <submittedName>
        <fullName evidence="2">Dihydropteroate synthase-like protein</fullName>
    </submittedName>
</protein>
<dbReference type="SUPFAM" id="SSF51717">
    <property type="entry name" value="Dihydropteroate synthetase-like"/>
    <property type="match status" value="1"/>
</dbReference>
<dbReference type="Pfam" id="PF14251">
    <property type="entry name" value="PterinBD-DUF4346"/>
    <property type="match status" value="1"/>
</dbReference>
<dbReference type="InterPro" id="IPR025595">
    <property type="entry name" value="PterinBD-DUF4346"/>
</dbReference>
<dbReference type="Proteomes" id="UP001218895">
    <property type="component" value="Chromosome"/>
</dbReference>
<dbReference type="GeneID" id="79950456"/>
<dbReference type="NCBIfam" id="TIGR00284">
    <property type="entry name" value="dihydropteroate synthase-like protein"/>
    <property type="match status" value="1"/>
</dbReference>
<keyword evidence="3" id="KW-1185">Reference proteome</keyword>
<dbReference type="EMBL" id="CP091092">
    <property type="protein sequence ID" value="WFN36205.1"/>
    <property type="molecule type" value="Genomic_DNA"/>
</dbReference>
<name>A0AAF0JM68_9EURY</name>
<reference evidence="2" key="1">
    <citation type="submission" date="2022-01" db="EMBL/GenBank/DDBJ databases">
        <title>Complete genome of Methanomicrobium antiquum DSM 21220.</title>
        <authorList>
            <person name="Chen S.-C."/>
            <person name="You Y.-T."/>
            <person name="Zhou Y.-Z."/>
            <person name="Lai M.-C."/>
        </authorList>
    </citation>
    <scope>NUCLEOTIDE SEQUENCE</scope>
    <source>
        <strain evidence="2">DSM 21220</strain>
    </source>
</reference>
<sequence length="477" mass="52304">MTILLATGKLAYPIVKESTDGFDVKIAVSGKIAAFLTPAALEKIIAENPCDMVLVSGMCTADFSSVEEKTKIPVFRGPRHAADLGIVLKSIGKVKLSRTTPADELISESLKKDALERIESLERDAGFSFEIKGLKFGGNSRMKLLAEIMDAHKEKDLENKVISFFKSGADIVDLGFGFDASPEDVTRAFESLKGINEEEISKKCVLAADTQNPELIKAALPHVDIILSLHEENIPVIAKDIAGAKKAAVIVPMENSLENNILYAKEAGIEKIIADPLLMPVGSGLIKSLSNFKKSEYPLFFGAGNVTELIDADSPGVNALLCGMAKEAGASVIFTSEHSDKTKGAIREMRRAVEMMTLMTDRPYPKDLGLSLFCIKEKRKRVTPALEYENVIIAEKMPDDIEYDPLGNLRIGIEGDYIVAVHKNTAYKGKCWEDVFYTLVKDNKVSLMDHAAYLGKELYKAELALKFKRSFDQDGPF</sequence>
<proteinExistence type="predicted"/>
<dbReference type="AlphaFoldDB" id="A0AAF0JM68"/>